<feature type="transmembrane region" description="Helical" evidence="1">
    <location>
        <begin position="63"/>
        <end position="88"/>
    </location>
</feature>
<evidence type="ECO:0000313" key="3">
    <source>
        <dbReference type="Proteomes" id="UP001175271"/>
    </source>
</evidence>
<comment type="caution">
    <text evidence="2">The sequence shown here is derived from an EMBL/GenBank/DDBJ whole genome shotgun (WGS) entry which is preliminary data.</text>
</comment>
<accession>A0AA39IHD3</accession>
<dbReference type="EMBL" id="JAUCMV010000001">
    <property type="protein sequence ID" value="KAK0423162.1"/>
    <property type="molecule type" value="Genomic_DNA"/>
</dbReference>
<protein>
    <submittedName>
        <fullName evidence="2">Uncharacterized protein</fullName>
    </submittedName>
</protein>
<evidence type="ECO:0000256" key="1">
    <source>
        <dbReference type="SAM" id="Phobius"/>
    </source>
</evidence>
<dbReference type="AlphaFoldDB" id="A0AA39IHD3"/>
<reference evidence="2" key="1">
    <citation type="submission" date="2023-06" db="EMBL/GenBank/DDBJ databases">
        <title>Genomic analysis of the entomopathogenic nematode Steinernema hermaphroditum.</title>
        <authorList>
            <person name="Schwarz E.M."/>
            <person name="Heppert J.K."/>
            <person name="Baniya A."/>
            <person name="Schwartz H.T."/>
            <person name="Tan C.-H."/>
            <person name="Antoshechkin I."/>
            <person name="Sternberg P.W."/>
            <person name="Goodrich-Blair H."/>
            <person name="Dillman A.R."/>
        </authorList>
    </citation>
    <scope>NUCLEOTIDE SEQUENCE</scope>
    <source>
        <strain evidence="2">PS9179</strain>
        <tissue evidence="2">Whole animal</tissue>
    </source>
</reference>
<keyword evidence="3" id="KW-1185">Reference proteome</keyword>
<proteinExistence type="predicted"/>
<feature type="transmembrane region" description="Helical" evidence="1">
    <location>
        <begin position="33"/>
        <end position="51"/>
    </location>
</feature>
<keyword evidence="1" id="KW-0812">Transmembrane</keyword>
<feature type="transmembrane region" description="Helical" evidence="1">
    <location>
        <begin position="6"/>
        <end position="21"/>
    </location>
</feature>
<sequence>MILLLTNLLLFIFTLLFVGYFRPRTTPFESSPYFLNVLATIGLTDVILLVSSFIEGCLFQDNIWYYVVSVFLSILTGIFVATHGYVYYSQMKVERMQKSDISLGTLETHVDMGGSQEFL</sequence>
<name>A0AA39IHD3_9BILA</name>
<keyword evidence="1" id="KW-0472">Membrane</keyword>
<keyword evidence="1" id="KW-1133">Transmembrane helix</keyword>
<evidence type="ECO:0000313" key="2">
    <source>
        <dbReference type="EMBL" id="KAK0423162.1"/>
    </source>
</evidence>
<dbReference type="Proteomes" id="UP001175271">
    <property type="component" value="Unassembled WGS sequence"/>
</dbReference>
<gene>
    <name evidence="2" type="ORF">QR680_008006</name>
</gene>
<organism evidence="2 3">
    <name type="scientific">Steinernema hermaphroditum</name>
    <dbReference type="NCBI Taxonomy" id="289476"/>
    <lineage>
        <taxon>Eukaryota</taxon>
        <taxon>Metazoa</taxon>
        <taxon>Ecdysozoa</taxon>
        <taxon>Nematoda</taxon>
        <taxon>Chromadorea</taxon>
        <taxon>Rhabditida</taxon>
        <taxon>Tylenchina</taxon>
        <taxon>Panagrolaimomorpha</taxon>
        <taxon>Strongyloidoidea</taxon>
        <taxon>Steinernematidae</taxon>
        <taxon>Steinernema</taxon>
    </lineage>
</organism>